<dbReference type="RefSeq" id="WP_053101308.1">
    <property type="nucleotide sequence ID" value="NZ_LFTY01000002.1"/>
</dbReference>
<dbReference type="InterPro" id="IPR045063">
    <property type="entry name" value="Dynamin_N"/>
</dbReference>
<dbReference type="SUPFAM" id="SSF52540">
    <property type="entry name" value="P-loop containing nucleoside triphosphate hydrolases"/>
    <property type="match status" value="1"/>
</dbReference>
<protein>
    <recommendedName>
        <fullName evidence="2">Dynamin N-terminal domain-containing protein</fullName>
    </recommendedName>
</protein>
<accession>A0A0J9E7K1</accession>
<gene>
    <name evidence="3" type="ORF">AIOL_003655</name>
</gene>
<feature type="region of interest" description="Disordered" evidence="1">
    <location>
        <begin position="212"/>
        <end position="276"/>
    </location>
</feature>
<evidence type="ECO:0000313" key="3">
    <source>
        <dbReference type="EMBL" id="KMW58676.1"/>
    </source>
</evidence>
<dbReference type="InterPro" id="IPR027417">
    <property type="entry name" value="P-loop_NTPase"/>
</dbReference>
<comment type="caution">
    <text evidence="3">The sequence shown here is derived from an EMBL/GenBank/DDBJ whole genome shotgun (WGS) entry which is preliminary data.</text>
</comment>
<dbReference type="Proteomes" id="UP000037178">
    <property type="component" value="Unassembled WGS sequence"/>
</dbReference>
<proteinExistence type="predicted"/>
<evidence type="ECO:0000259" key="2">
    <source>
        <dbReference type="Pfam" id="PF00350"/>
    </source>
</evidence>
<organism evidence="3 4">
    <name type="scientific">Candidatus Rhodobacter oscarellae</name>
    <dbReference type="NCBI Taxonomy" id="1675527"/>
    <lineage>
        <taxon>Bacteria</taxon>
        <taxon>Pseudomonadati</taxon>
        <taxon>Pseudomonadota</taxon>
        <taxon>Alphaproteobacteria</taxon>
        <taxon>Rhodobacterales</taxon>
        <taxon>Rhodobacter group</taxon>
        <taxon>Rhodobacter</taxon>
    </lineage>
</organism>
<feature type="domain" description="Dynamin N-terminal" evidence="2">
    <location>
        <begin position="2"/>
        <end position="140"/>
    </location>
</feature>
<dbReference type="Pfam" id="PF00350">
    <property type="entry name" value="Dynamin_N"/>
    <property type="match status" value="1"/>
</dbReference>
<sequence>MGEFSAGKSTLTNMLIGRNALPTKVTATQLPPVWISHGADAPYFRSTEGEDCPFDTNEIDQISPHDTEYIRIFHKADTLELFDIIDMPGISDPNIPAEVWERVMEFADAAIWCTHATQAWRQSEAAVWEAYSEALADKSLLLVTRFDKILSDSDRRRVLQRMQTEAGDMFRAILPISLTQALDAENDFALWEKSGAAEFVSALVGLSRELSAEGTDAGGTDPSTTDVENQRVAGAEAETVTPLNRRPAPPVSEGAVMPRRVQSGPRYRERPVRPPA</sequence>
<feature type="compositionally biased region" description="Basic and acidic residues" evidence="1">
    <location>
        <begin position="266"/>
        <end position="276"/>
    </location>
</feature>
<evidence type="ECO:0000256" key="1">
    <source>
        <dbReference type="SAM" id="MobiDB-lite"/>
    </source>
</evidence>
<evidence type="ECO:0000313" key="4">
    <source>
        <dbReference type="Proteomes" id="UP000037178"/>
    </source>
</evidence>
<reference evidence="3 4" key="1">
    <citation type="submission" date="2015-06" db="EMBL/GenBank/DDBJ databases">
        <title>Draft genome sequence of an Alphaproteobacteria species associated to the Mediterranean sponge Oscarella lobularis.</title>
        <authorList>
            <person name="Jourda C."/>
            <person name="Santini S."/>
            <person name="Claverie J.-M."/>
        </authorList>
    </citation>
    <scope>NUCLEOTIDE SEQUENCE [LARGE SCALE GENOMIC DNA]</scope>
    <source>
        <strain evidence="3">IGS</strain>
    </source>
</reference>
<name>A0A0J9E7K1_9RHOB</name>
<dbReference type="STRING" id="1675527.AIOL_003655"/>
<dbReference type="Gene3D" id="3.40.50.300">
    <property type="entry name" value="P-loop containing nucleotide triphosphate hydrolases"/>
    <property type="match status" value="1"/>
</dbReference>
<dbReference type="PATRIC" id="fig|1675527.3.peg.3827"/>
<dbReference type="EMBL" id="LFTY01000002">
    <property type="protein sequence ID" value="KMW58676.1"/>
    <property type="molecule type" value="Genomic_DNA"/>
</dbReference>
<dbReference type="AlphaFoldDB" id="A0A0J9E7K1"/>
<keyword evidence="4" id="KW-1185">Reference proteome</keyword>